<evidence type="ECO:0000313" key="3">
    <source>
        <dbReference type="Proteomes" id="UP000053766"/>
    </source>
</evidence>
<gene>
    <name evidence="2" type="ORF">DICVIV_07877</name>
</gene>
<dbReference type="AlphaFoldDB" id="A0A0D8XQN5"/>
<proteinExistence type="predicted"/>
<reference evidence="2 3" key="1">
    <citation type="submission" date="2013-11" db="EMBL/GenBank/DDBJ databases">
        <title>Draft genome of the bovine lungworm Dictyocaulus viviparus.</title>
        <authorList>
            <person name="Mitreva M."/>
        </authorList>
    </citation>
    <scope>NUCLEOTIDE SEQUENCE [LARGE SCALE GENOMIC DNA]</scope>
    <source>
        <strain evidence="2 3">HannoverDv2000</strain>
    </source>
</reference>
<feature type="compositionally biased region" description="Polar residues" evidence="1">
    <location>
        <begin position="166"/>
        <end position="180"/>
    </location>
</feature>
<sequence>MKSLVTSVRREKRSTCKKSDEVEQAGIVKNKTVKVVEKTRQKRTKQADEKQQSSKPQCSKRRKSRQHKRRTMSDEYTSFEKVAVEIRPAISSWDTKTRRRTKKSGARRSNSIPKTPNACDKKLTKTECTQQKHMKKHTTESKCTQEIPEKSKPIKKVFEAEEDRTQSSNYSIEEQSTESSEGVDDIDLDQISTAHDWSYKAITQSNTTVEENDIIRKKQQTTNNNSYHFDVSLH</sequence>
<organism evidence="2 3">
    <name type="scientific">Dictyocaulus viviparus</name>
    <name type="common">Bovine lungworm</name>
    <dbReference type="NCBI Taxonomy" id="29172"/>
    <lineage>
        <taxon>Eukaryota</taxon>
        <taxon>Metazoa</taxon>
        <taxon>Ecdysozoa</taxon>
        <taxon>Nematoda</taxon>
        <taxon>Chromadorea</taxon>
        <taxon>Rhabditida</taxon>
        <taxon>Rhabditina</taxon>
        <taxon>Rhabditomorpha</taxon>
        <taxon>Strongyloidea</taxon>
        <taxon>Metastrongylidae</taxon>
        <taxon>Dictyocaulus</taxon>
    </lineage>
</organism>
<protein>
    <submittedName>
        <fullName evidence="2">Uncharacterized protein</fullName>
    </submittedName>
</protein>
<name>A0A0D8XQN5_DICVI</name>
<reference evidence="3" key="2">
    <citation type="journal article" date="2016" name="Sci. Rep.">
        <title>Dictyocaulus viviparus genome, variome and transcriptome elucidate lungworm biology and support future intervention.</title>
        <authorList>
            <person name="McNulty S.N."/>
            <person name="Strube C."/>
            <person name="Rosa B.A."/>
            <person name="Martin J.C."/>
            <person name="Tyagi R."/>
            <person name="Choi Y.J."/>
            <person name="Wang Q."/>
            <person name="Hallsworth Pepin K."/>
            <person name="Zhang X."/>
            <person name="Ozersky P."/>
            <person name="Wilson R.K."/>
            <person name="Sternberg P.W."/>
            <person name="Gasser R.B."/>
            <person name="Mitreva M."/>
        </authorList>
    </citation>
    <scope>NUCLEOTIDE SEQUENCE [LARGE SCALE GENOMIC DNA]</scope>
    <source>
        <strain evidence="3">HannoverDv2000</strain>
    </source>
</reference>
<evidence type="ECO:0000256" key="1">
    <source>
        <dbReference type="SAM" id="MobiDB-lite"/>
    </source>
</evidence>
<keyword evidence="3" id="KW-1185">Reference proteome</keyword>
<evidence type="ECO:0000313" key="2">
    <source>
        <dbReference type="EMBL" id="KJH46067.1"/>
    </source>
</evidence>
<feature type="compositionally biased region" description="Basic residues" evidence="1">
    <location>
        <begin position="97"/>
        <end position="106"/>
    </location>
</feature>
<feature type="compositionally biased region" description="Basic and acidic residues" evidence="1">
    <location>
        <begin position="34"/>
        <end position="52"/>
    </location>
</feature>
<accession>A0A0D8XQN5</accession>
<dbReference type="EMBL" id="KN716371">
    <property type="protein sequence ID" value="KJH46067.1"/>
    <property type="molecule type" value="Genomic_DNA"/>
</dbReference>
<dbReference type="Proteomes" id="UP000053766">
    <property type="component" value="Unassembled WGS sequence"/>
</dbReference>
<feature type="region of interest" description="Disordered" evidence="1">
    <location>
        <begin position="158"/>
        <end position="184"/>
    </location>
</feature>
<feature type="compositionally biased region" description="Basic residues" evidence="1">
    <location>
        <begin position="58"/>
        <end position="70"/>
    </location>
</feature>
<feature type="region of interest" description="Disordered" evidence="1">
    <location>
        <begin position="34"/>
        <end position="118"/>
    </location>
</feature>
<feature type="region of interest" description="Disordered" evidence="1">
    <location>
        <begin position="1"/>
        <end position="21"/>
    </location>
</feature>